<dbReference type="EMBL" id="OX459118">
    <property type="protein sequence ID" value="CAI9090297.1"/>
    <property type="molecule type" value="Genomic_DNA"/>
</dbReference>
<protein>
    <submittedName>
        <fullName evidence="2">OLC1v1025044C1</fullName>
    </submittedName>
</protein>
<feature type="compositionally biased region" description="Basic and acidic residues" evidence="1">
    <location>
        <begin position="18"/>
        <end position="32"/>
    </location>
</feature>
<name>A0AAV1C647_OLDCO</name>
<sequence>MWKPNIGAKKTTASKSGLTDKEKESILVEQSDKNIGGKKHEGNMQKVTEPQEANKDGTEVVEFTDSPNEIPKDHSNTYCKDRIKATNDEGQDRTEDEDNLKQPTHRNNIDGELPIEDDLNQHNQQKQNVVFEPVITNTFKVLHADLIEENVDESMRKEDDSEDGLLVVGMAGTLKHVDAKKQLMIEITGNFEKILAQVAKGEEPEFISAH</sequence>
<gene>
    <name evidence="2" type="ORF">OLC1_LOCUS2480</name>
</gene>
<dbReference type="AlphaFoldDB" id="A0AAV1C647"/>
<accession>A0AAV1C647</accession>
<organism evidence="2 3">
    <name type="scientific">Oldenlandia corymbosa var. corymbosa</name>
    <dbReference type="NCBI Taxonomy" id="529605"/>
    <lineage>
        <taxon>Eukaryota</taxon>
        <taxon>Viridiplantae</taxon>
        <taxon>Streptophyta</taxon>
        <taxon>Embryophyta</taxon>
        <taxon>Tracheophyta</taxon>
        <taxon>Spermatophyta</taxon>
        <taxon>Magnoliopsida</taxon>
        <taxon>eudicotyledons</taxon>
        <taxon>Gunneridae</taxon>
        <taxon>Pentapetalae</taxon>
        <taxon>asterids</taxon>
        <taxon>lamiids</taxon>
        <taxon>Gentianales</taxon>
        <taxon>Rubiaceae</taxon>
        <taxon>Rubioideae</taxon>
        <taxon>Spermacoceae</taxon>
        <taxon>Hedyotis-Oldenlandia complex</taxon>
        <taxon>Oldenlandia</taxon>
    </lineage>
</organism>
<evidence type="ECO:0000313" key="2">
    <source>
        <dbReference type="EMBL" id="CAI9090297.1"/>
    </source>
</evidence>
<keyword evidence="3" id="KW-1185">Reference proteome</keyword>
<evidence type="ECO:0000313" key="3">
    <source>
        <dbReference type="Proteomes" id="UP001161247"/>
    </source>
</evidence>
<reference evidence="2" key="1">
    <citation type="submission" date="2023-03" db="EMBL/GenBank/DDBJ databases">
        <authorList>
            <person name="Julca I."/>
        </authorList>
    </citation>
    <scope>NUCLEOTIDE SEQUENCE</scope>
</reference>
<evidence type="ECO:0000256" key="1">
    <source>
        <dbReference type="SAM" id="MobiDB-lite"/>
    </source>
</evidence>
<feature type="compositionally biased region" description="Basic and acidic residues" evidence="1">
    <location>
        <begin position="70"/>
        <end position="93"/>
    </location>
</feature>
<proteinExistence type="predicted"/>
<feature type="region of interest" description="Disordered" evidence="1">
    <location>
        <begin position="1"/>
        <end position="110"/>
    </location>
</feature>
<dbReference type="Proteomes" id="UP001161247">
    <property type="component" value="Chromosome 1"/>
</dbReference>